<dbReference type="AlphaFoldDB" id="A0A0R2SCY1"/>
<dbReference type="Proteomes" id="UP000051934">
    <property type="component" value="Unassembled WGS sequence"/>
</dbReference>
<gene>
    <name evidence="3" type="ORF">ABR69_07410</name>
</gene>
<dbReference type="PANTHER" id="PTHR28152:SF1">
    <property type="entry name" value="HYDROXYACYL-THIOESTER DEHYDRATASE TYPE 2, MITOCHONDRIAL"/>
    <property type="match status" value="1"/>
</dbReference>
<evidence type="ECO:0000313" key="3">
    <source>
        <dbReference type="EMBL" id="KRO70976.1"/>
    </source>
</evidence>
<reference evidence="3 4" key="1">
    <citation type="submission" date="2015-10" db="EMBL/GenBank/DDBJ databases">
        <title>Metagenome-Assembled Genomes uncover a global brackish microbiome.</title>
        <authorList>
            <person name="Hugerth L.W."/>
            <person name="Larsson J."/>
            <person name="Alneberg J."/>
            <person name="Lindh M.V."/>
            <person name="Legrand C."/>
            <person name="Pinhassi J."/>
            <person name="Andersson A.F."/>
        </authorList>
    </citation>
    <scope>NUCLEOTIDE SEQUENCE [LARGE SCALE GENOMIC DNA]</scope>
    <source>
        <strain evidence="3">BACL4 MAG-120507-bin80</strain>
    </source>
</reference>
<dbReference type="InterPro" id="IPR029069">
    <property type="entry name" value="HotDog_dom_sf"/>
</dbReference>
<protein>
    <recommendedName>
        <fullName evidence="2">FAS1-like dehydratase domain-containing protein</fullName>
    </recommendedName>
</protein>
<dbReference type="GO" id="GO:0019171">
    <property type="term" value="F:(3R)-hydroxyacyl-[acyl-carrier-protein] dehydratase activity"/>
    <property type="evidence" value="ECO:0007669"/>
    <property type="project" value="TreeGrafter"/>
</dbReference>
<dbReference type="PANTHER" id="PTHR28152">
    <property type="entry name" value="HYDROXYACYL-THIOESTER DEHYDRATASE TYPE 2, MITOCHONDRIAL"/>
    <property type="match status" value="1"/>
</dbReference>
<sequence length="293" mass="32302">MAANEQDFSDWGGKTEVSYDIIDPALAERLRTTLLRTEQTPATGVLPTLGHWCYFQAPAPADLLGEDGHPQRGGFLPPIALPRRMWAGGSLEFLAPIPIGATLSRHSTIGSMQAKEGRSGKLVFVSITHDYWQEETKLITERQDLVFREAAIKGNTASTKSKTTILPPSEETPAPLHSQTLRGDTVTLFRFSALTFNSHRIHYDRDYAVQVEGYSGLVVHGPLLATQLAQFAEQHFANDGRSLRHFDFKAVSPVIDTQHYTLCAGSEADDGCVPLWIVKDDGVVAMRAEARFL</sequence>
<evidence type="ECO:0000256" key="1">
    <source>
        <dbReference type="SAM" id="MobiDB-lite"/>
    </source>
</evidence>
<evidence type="ECO:0000313" key="4">
    <source>
        <dbReference type="Proteomes" id="UP000051934"/>
    </source>
</evidence>
<accession>A0A0R2SCY1</accession>
<dbReference type="InterPro" id="IPR052741">
    <property type="entry name" value="Mitochondrial_HTD2"/>
</dbReference>
<feature type="domain" description="FAS1-like dehydratase" evidence="2">
    <location>
        <begin position="77"/>
        <end position="139"/>
    </location>
</feature>
<dbReference type="EMBL" id="LIBB01000263">
    <property type="protein sequence ID" value="KRO70976.1"/>
    <property type="molecule type" value="Genomic_DNA"/>
</dbReference>
<name>A0A0R2SCY1_9GAMM</name>
<comment type="caution">
    <text evidence="3">The sequence shown here is derived from an EMBL/GenBank/DDBJ whole genome shotgun (WGS) entry which is preliminary data.</text>
</comment>
<dbReference type="InterPro" id="IPR039569">
    <property type="entry name" value="FAS1-like_DH_region"/>
</dbReference>
<dbReference type="Gene3D" id="3.10.129.10">
    <property type="entry name" value="Hotdog Thioesterase"/>
    <property type="match status" value="1"/>
</dbReference>
<dbReference type="SUPFAM" id="SSF54637">
    <property type="entry name" value="Thioesterase/thiol ester dehydrase-isomerase"/>
    <property type="match status" value="2"/>
</dbReference>
<proteinExistence type="predicted"/>
<evidence type="ECO:0000259" key="2">
    <source>
        <dbReference type="Pfam" id="PF13452"/>
    </source>
</evidence>
<feature type="region of interest" description="Disordered" evidence="1">
    <location>
        <begin position="158"/>
        <end position="177"/>
    </location>
</feature>
<dbReference type="Pfam" id="PF13452">
    <property type="entry name" value="FAS1_DH_region"/>
    <property type="match status" value="1"/>
</dbReference>
<organism evidence="3 4">
    <name type="scientific">OM182 bacterium BACL3 MAG-120507-bin80</name>
    <dbReference type="NCBI Taxonomy" id="1655577"/>
    <lineage>
        <taxon>Bacteria</taxon>
        <taxon>Pseudomonadati</taxon>
        <taxon>Pseudomonadota</taxon>
        <taxon>Gammaproteobacteria</taxon>
        <taxon>OMG group</taxon>
        <taxon>OM182 clade</taxon>
    </lineage>
</organism>